<protein>
    <submittedName>
        <fullName evidence="2">Uncharacterized protein</fullName>
    </submittedName>
</protein>
<organism evidence="2">
    <name type="scientific">Prymnesium polylepis</name>
    <dbReference type="NCBI Taxonomy" id="72548"/>
    <lineage>
        <taxon>Eukaryota</taxon>
        <taxon>Haptista</taxon>
        <taxon>Haptophyta</taxon>
        <taxon>Prymnesiophyceae</taxon>
        <taxon>Prymnesiales</taxon>
        <taxon>Prymnesiaceae</taxon>
        <taxon>Prymnesium</taxon>
    </lineage>
</organism>
<sequence length="196" mass="22212">MEVAPEATVFQAEERLPQSAVKRRQKRKKLVGMRRAKKTKPAAISTSKKPIPDVQEAGSSSPPRTKPQVRAAPSSPGRALRNVAAATVRKVKRRFFREGAKFLKGEEQWKGAKGVLERELEMLERQDLQRGGIEASVDKAFRAWAACEKLAGGNSRAAVRFSHMWEVERDLLVAERDLLAMQKAMLQRRVRMLRRR</sequence>
<accession>A0A6V4G334</accession>
<evidence type="ECO:0000256" key="1">
    <source>
        <dbReference type="SAM" id="MobiDB-lite"/>
    </source>
</evidence>
<proteinExistence type="predicted"/>
<gene>
    <name evidence="2" type="ORF">CPOL0286_LOCUS4220</name>
</gene>
<reference evidence="2" key="1">
    <citation type="submission" date="2021-01" db="EMBL/GenBank/DDBJ databases">
        <authorList>
            <person name="Corre E."/>
            <person name="Pelletier E."/>
            <person name="Niang G."/>
            <person name="Scheremetjew M."/>
            <person name="Finn R."/>
            <person name="Kale V."/>
            <person name="Holt S."/>
            <person name="Cochrane G."/>
            <person name="Meng A."/>
            <person name="Brown T."/>
            <person name="Cohen L."/>
        </authorList>
    </citation>
    <scope>NUCLEOTIDE SEQUENCE</scope>
    <source>
        <strain evidence="2">UIO037</strain>
    </source>
</reference>
<feature type="compositionally biased region" description="Basic residues" evidence="1">
    <location>
        <begin position="21"/>
        <end position="40"/>
    </location>
</feature>
<name>A0A6V4G334_9EUKA</name>
<dbReference type="AlphaFoldDB" id="A0A6V4G334"/>
<evidence type="ECO:0000313" key="2">
    <source>
        <dbReference type="EMBL" id="CAE2199610.1"/>
    </source>
</evidence>
<dbReference type="EMBL" id="HBKO01009206">
    <property type="protein sequence ID" value="CAE2199610.1"/>
    <property type="molecule type" value="Transcribed_RNA"/>
</dbReference>
<feature type="region of interest" description="Disordered" evidence="1">
    <location>
        <begin position="17"/>
        <end position="78"/>
    </location>
</feature>